<dbReference type="SUPFAM" id="SSF52768">
    <property type="entry name" value="Arginase/deacetylase"/>
    <property type="match status" value="1"/>
</dbReference>
<dbReference type="InterPro" id="IPR023801">
    <property type="entry name" value="His_deacetylse_dom"/>
</dbReference>
<evidence type="ECO:0000256" key="4">
    <source>
        <dbReference type="ARBA" id="ARBA00022801"/>
    </source>
</evidence>
<dbReference type="Proteomes" id="UP001301140">
    <property type="component" value="Unassembled WGS sequence"/>
</dbReference>
<dbReference type="InterPro" id="IPR037138">
    <property type="entry name" value="His_deacetylse_dom_sf"/>
</dbReference>
<gene>
    <name evidence="7" type="ORF">PZ740_11525</name>
</gene>
<comment type="similarity">
    <text evidence="2">Belongs to the histone deacetylase family.</text>
</comment>
<dbReference type="PANTHER" id="PTHR10625">
    <property type="entry name" value="HISTONE DEACETYLASE HDAC1-RELATED"/>
    <property type="match status" value="1"/>
</dbReference>
<keyword evidence="5" id="KW-0862">Zinc</keyword>
<evidence type="ECO:0000313" key="8">
    <source>
        <dbReference type="Proteomes" id="UP001301140"/>
    </source>
</evidence>
<proteinExistence type="inferred from homology"/>
<keyword evidence="8" id="KW-1185">Reference proteome</keyword>
<evidence type="ECO:0000256" key="3">
    <source>
        <dbReference type="ARBA" id="ARBA00022723"/>
    </source>
</evidence>
<keyword evidence="3" id="KW-0479">Metal-binding</keyword>
<evidence type="ECO:0000313" key="7">
    <source>
        <dbReference type="EMBL" id="MDF1587008.1"/>
    </source>
</evidence>
<evidence type="ECO:0000256" key="2">
    <source>
        <dbReference type="ARBA" id="ARBA00005947"/>
    </source>
</evidence>
<dbReference type="InterPro" id="IPR023696">
    <property type="entry name" value="Ureohydrolase_dom_sf"/>
</dbReference>
<dbReference type="Pfam" id="PF00850">
    <property type="entry name" value="Hist_deacetyl"/>
    <property type="match status" value="1"/>
</dbReference>
<dbReference type="GO" id="GO:0040029">
    <property type="term" value="P:epigenetic regulation of gene expression"/>
    <property type="evidence" value="ECO:0007669"/>
    <property type="project" value="TreeGrafter"/>
</dbReference>
<dbReference type="Gene3D" id="3.40.800.20">
    <property type="entry name" value="Histone deacetylase domain"/>
    <property type="match status" value="1"/>
</dbReference>
<sequence>MRAFFHRDQHLHAPQQFMRAGVISDPKDLPARVDALLGALGERGIAPEAPRDQGLEPLLAIHTRPYLDFLASAHERWQQIPDAGPEVLPNVSPYWNGRPEWPHRPACRSSSVVAQAGHYLGDLAVPLGPHTWRSSLASSHTALAAADAVIGGTDKAYALCRPSGHHARTDRASGFCYLNNSAIAAERLRTRFGRVAVLDVDAHHGDGTQEIFYRRSDVLTVSVHVDPDAYYPFYTGYADERGSGEGEGFNRNLPLPPGASDRQMHDAVAEALKEISAFGPDALVIALGYDSHEDDPIGLLKVTTEGFEGIGRQIGAMGLPTLVVQEGGYQISVIGDCLGRFLDGLLDKA</sequence>
<evidence type="ECO:0000259" key="6">
    <source>
        <dbReference type="Pfam" id="PF00850"/>
    </source>
</evidence>
<keyword evidence="4" id="KW-0378">Hydrolase</keyword>
<dbReference type="RefSeq" id="WP_327789431.1">
    <property type="nucleotide sequence ID" value="NZ_JARGEQ010000104.1"/>
</dbReference>
<comment type="caution">
    <text evidence="7">The sequence shown here is derived from an EMBL/GenBank/DDBJ whole genome shotgun (WGS) entry which is preliminary data.</text>
</comment>
<dbReference type="GO" id="GO:0016787">
    <property type="term" value="F:hydrolase activity"/>
    <property type="evidence" value="ECO:0007669"/>
    <property type="project" value="UniProtKB-KW"/>
</dbReference>
<dbReference type="EMBL" id="JARGEQ010000104">
    <property type="protein sequence ID" value="MDF1587008.1"/>
    <property type="molecule type" value="Genomic_DNA"/>
</dbReference>
<organism evidence="7 8">
    <name type="scientific">Marinimicrococcus flavescens</name>
    <dbReference type="NCBI Taxonomy" id="3031815"/>
    <lineage>
        <taxon>Bacteria</taxon>
        <taxon>Pseudomonadati</taxon>
        <taxon>Pseudomonadota</taxon>
        <taxon>Alphaproteobacteria</taxon>
        <taxon>Geminicoccales</taxon>
        <taxon>Geminicoccaceae</taxon>
        <taxon>Marinimicrococcus</taxon>
    </lineage>
</organism>
<accession>A0AAP3XSF3</accession>
<name>A0AAP3XSF3_9PROT</name>
<dbReference type="GO" id="GO:0004407">
    <property type="term" value="F:histone deacetylase activity"/>
    <property type="evidence" value="ECO:0007669"/>
    <property type="project" value="TreeGrafter"/>
</dbReference>
<comment type="cofactor">
    <cofactor evidence="1">
        <name>Zn(2+)</name>
        <dbReference type="ChEBI" id="CHEBI:29105"/>
    </cofactor>
</comment>
<dbReference type="CDD" id="cd10001">
    <property type="entry name" value="HDAC_classII_APAH"/>
    <property type="match status" value="1"/>
</dbReference>
<dbReference type="InterPro" id="IPR000286">
    <property type="entry name" value="HDACs"/>
</dbReference>
<dbReference type="GO" id="GO:0046872">
    <property type="term" value="F:metal ion binding"/>
    <property type="evidence" value="ECO:0007669"/>
    <property type="project" value="UniProtKB-KW"/>
</dbReference>
<evidence type="ECO:0000256" key="1">
    <source>
        <dbReference type="ARBA" id="ARBA00001947"/>
    </source>
</evidence>
<evidence type="ECO:0000256" key="5">
    <source>
        <dbReference type="ARBA" id="ARBA00022833"/>
    </source>
</evidence>
<dbReference type="PANTHER" id="PTHR10625:SF17">
    <property type="entry name" value="HISTONE DEACETYLASE 8"/>
    <property type="match status" value="1"/>
</dbReference>
<dbReference type="AlphaFoldDB" id="A0AAP3XSF3"/>
<dbReference type="PRINTS" id="PR01270">
    <property type="entry name" value="HDASUPER"/>
</dbReference>
<feature type="domain" description="Histone deacetylase" evidence="6">
    <location>
        <begin position="30"/>
        <end position="343"/>
    </location>
</feature>
<protein>
    <submittedName>
        <fullName evidence="7">Histone deacetylase family protein</fullName>
    </submittedName>
</protein>
<reference evidence="7 8" key="1">
    <citation type="submission" date="2023-03" db="EMBL/GenBank/DDBJ databases">
        <title>YIM 152171 draft genome.</title>
        <authorList>
            <person name="Yang Z."/>
        </authorList>
    </citation>
    <scope>NUCLEOTIDE SEQUENCE [LARGE SCALE GENOMIC DNA]</scope>
    <source>
        <strain evidence="7 8">YIM 152171</strain>
    </source>
</reference>